<protein>
    <recommendedName>
        <fullName evidence="2">RNA helicase</fullName>
        <ecNumber evidence="2">3.6.4.13</ecNumber>
    </recommendedName>
</protein>
<dbReference type="OMA" id="FAQYVHT"/>
<feature type="domain" description="Helicase C-terminal" evidence="13">
    <location>
        <begin position="648"/>
        <end position="796"/>
    </location>
</feature>
<dbReference type="InterPro" id="IPR000629">
    <property type="entry name" value="RNA-helicase_DEAD-box_CS"/>
</dbReference>
<dbReference type="GO" id="GO:0003676">
    <property type="term" value="F:nucleic acid binding"/>
    <property type="evidence" value="ECO:0007669"/>
    <property type="project" value="InterPro"/>
</dbReference>
<feature type="domain" description="Helicase ATP-binding" evidence="12">
    <location>
        <begin position="443"/>
        <end position="621"/>
    </location>
</feature>
<proteinExistence type="inferred from homology"/>
<dbReference type="VEuPathDB" id="FungiDB:SOCG_03830"/>
<feature type="compositionally biased region" description="Basic and acidic residues" evidence="11">
    <location>
        <begin position="26"/>
        <end position="36"/>
    </location>
</feature>
<dbReference type="PROSITE" id="PS00039">
    <property type="entry name" value="DEAD_ATP_HELICASE"/>
    <property type="match status" value="1"/>
</dbReference>
<evidence type="ECO:0000256" key="11">
    <source>
        <dbReference type="SAM" id="MobiDB-lite"/>
    </source>
</evidence>
<feature type="region of interest" description="Disordered" evidence="11">
    <location>
        <begin position="194"/>
        <end position="213"/>
    </location>
</feature>
<keyword evidence="16" id="KW-1185">Reference proteome</keyword>
<dbReference type="EMBL" id="KE503207">
    <property type="protein sequence ID" value="EPX71894.1"/>
    <property type="molecule type" value="Genomic_DNA"/>
</dbReference>
<reference evidence="15 16" key="1">
    <citation type="journal article" date="2011" name="Science">
        <title>Comparative functional genomics of the fission yeasts.</title>
        <authorList>
            <person name="Rhind N."/>
            <person name="Chen Z."/>
            <person name="Yassour M."/>
            <person name="Thompson D.A."/>
            <person name="Haas B.J."/>
            <person name="Habib N."/>
            <person name="Wapinski I."/>
            <person name="Roy S."/>
            <person name="Lin M.F."/>
            <person name="Heiman D.I."/>
            <person name="Young S.K."/>
            <person name="Furuya K."/>
            <person name="Guo Y."/>
            <person name="Pidoux A."/>
            <person name="Chen H.M."/>
            <person name="Robbertse B."/>
            <person name="Goldberg J.M."/>
            <person name="Aoki K."/>
            <person name="Bayne E.H."/>
            <person name="Berlin A.M."/>
            <person name="Desjardins C.A."/>
            <person name="Dobbs E."/>
            <person name="Dukaj L."/>
            <person name="Fan L."/>
            <person name="FitzGerald M.G."/>
            <person name="French C."/>
            <person name="Gujja S."/>
            <person name="Hansen K."/>
            <person name="Keifenheim D."/>
            <person name="Levin J.Z."/>
            <person name="Mosher R.A."/>
            <person name="Mueller C.A."/>
            <person name="Pfiffner J."/>
            <person name="Priest M."/>
            <person name="Russ C."/>
            <person name="Smialowska A."/>
            <person name="Swoboda P."/>
            <person name="Sykes S.M."/>
            <person name="Vaughn M."/>
            <person name="Vengrova S."/>
            <person name="Yoder R."/>
            <person name="Zeng Q."/>
            <person name="Allshire R."/>
            <person name="Baulcombe D."/>
            <person name="Birren B.W."/>
            <person name="Brown W."/>
            <person name="Ekwall K."/>
            <person name="Kellis M."/>
            <person name="Leatherwood J."/>
            <person name="Levin H."/>
            <person name="Margalit H."/>
            <person name="Martienssen R."/>
            <person name="Nieduszynski C.A."/>
            <person name="Spatafora J.W."/>
            <person name="Friedman N."/>
            <person name="Dalgaard J.Z."/>
            <person name="Baumann P."/>
            <person name="Niki H."/>
            <person name="Regev A."/>
            <person name="Nusbaum C."/>
        </authorList>
    </citation>
    <scope>NUCLEOTIDE SEQUENCE [LARGE SCALE GENOMIC DNA]</scope>
    <source>
        <strain evidence="16">yFS286</strain>
    </source>
</reference>
<dbReference type="InterPro" id="IPR014014">
    <property type="entry name" value="RNA_helicase_DEAD_Q_motif"/>
</dbReference>
<evidence type="ECO:0000256" key="4">
    <source>
        <dbReference type="ARBA" id="ARBA00022801"/>
    </source>
</evidence>
<dbReference type="GO" id="GO:0005524">
    <property type="term" value="F:ATP binding"/>
    <property type="evidence" value="ECO:0007669"/>
    <property type="project" value="UniProtKB-KW"/>
</dbReference>
<feature type="compositionally biased region" description="Acidic residues" evidence="11">
    <location>
        <begin position="840"/>
        <end position="850"/>
    </location>
</feature>
<dbReference type="GO" id="GO:0071004">
    <property type="term" value="C:U2-type prespliceosome"/>
    <property type="evidence" value="ECO:0007669"/>
    <property type="project" value="EnsemblFungi"/>
</dbReference>
<keyword evidence="7" id="KW-0508">mRNA splicing</keyword>
<feature type="domain" description="DEAD-box RNA helicase Q" evidence="14">
    <location>
        <begin position="412"/>
        <end position="440"/>
    </location>
</feature>
<keyword evidence="7" id="KW-0507">mRNA processing</keyword>
<evidence type="ECO:0000256" key="10">
    <source>
        <dbReference type="PROSITE-ProRule" id="PRU00552"/>
    </source>
</evidence>
<dbReference type="EC" id="3.6.4.13" evidence="2"/>
<feature type="region of interest" description="Disordered" evidence="11">
    <location>
        <begin position="1"/>
        <end position="185"/>
    </location>
</feature>
<evidence type="ECO:0000313" key="16">
    <source>
        <dbReference type="Proteomes" id="UP000016088"/>
    </source>
</evidence>
<keyword evidence="4" id="KW-0378">Hydrolase</keyword>
<evidence type="ECO:0000256" key="7">
    <source>
        <dbReference type="ARBA" id="ARBA00023187"/>
    </source>
</evidence>
<dbReference type="OrthoDB" id="196131at2759"/>
<feature type="compositionally biased region" description="Basic and acidic residues" evidence="11">
    <location>
        <begin position="57"/>
        <end position="79"/>
    </location>
</feature>
<evidence type="ECO:0000256" key="3">
    <source>
        <dbReference type="ARBA" id="ARBA00022741"/>
    </source>
</evidence>
<dbReference type="eggNOG" id="KOG0334">
    <property type="taxonomic scope" value="Eukaryota"/>
</dbReference>
<dbReference type="InterPro" id="IPR001650">
    <property type="entry name" value="Helicase_C-like"/>
</dbReference>
<dbReference type="AlphaFoldDB" id="S9RCQ3"/>
<keyword evidence="8" id="KW-0539">Nucleus</keyword>
<dbReference type="PROSITE" id="PS51195">
    <property type="entry name" value="Q_MOTIF"/>
    <property type="match status" value="1"/>
</dbReference>
<dbReference type="SMART" id="SM00490">
    <property type="entry name" value="HELICc"/>
    <property type="match status" value="1"/>
</dbReference>
<evidence type="ECO:0000259" key="14">
    <source>
        <dbReference type="PROSITE" id="PS51195"/>
    </source>
</evidence>
<comment type="similarity">
    <text evidence="9">Belongs to the DEAD box helicase family. DDX46/PRP5 subfamily.</text>
</comment>
<evidence type="ECO:0000256" key="5">
    <source>
        <dbReference type="ARBA" id="ARBA00022806"/>
    </source>
</evidence>
<evidence type="ECO:0000256" key="1">
    <source>
        <dbReference type="ARBA" id="ARBA00004123"/>
    </source>
</evidence>
<dbReference type="Gene3D" id="3.40.50.300">
    <property type="entry name" value="P-loop containing nucleotide triphosphate hydrolases"/>
    <property type="match status" value="2"/>
</dbReference>
<dbReference type="SUPFAM" id="SSF52540">
    <property type="entry name" value="P-loop containing nucleoside triphosphate hydrolases"/>
    <property type="match status" value="2"/>
</dbReference>
<dbReference type="GO" id="GO:0016887">
    <property type="term" value="F:ATP hydrolysis activity"/>
    <property type="evidence" value="ECO:0007669"/>
    <property type="project" value="EnsemblFungi"/>
</dbReference>
<dbReference type="InterPro" id="IPR056149">
    <property type="entry name" value="PRP5/DDX46/KHDC4_KH"/>
</dbReference>
<keyword evidence="6" id="KW-0067">ATP-binding</keyword>
<dbReference type="InterPro" id="IPR027417">
    <property type="entry name" value="P-loop_NTPase"/>
</dbReference>
<dbReference type="GO" id="GO:1990447">
    <property type="term" value="F:U2 snRNP binding"/>
    <property type="evidence" value="ECO:0007669"/>
    <property type="project" value="EnsemblFungi"/>
</dbReference>
<keyword evidence="5 15" id="KW-0347">Helicase</keyword>
<dbReference type="GO" id="GO:1990446">
    <property type="term" value="F:U1 snRNP binding"/>
    <property type="evidence" value="ECO:0007669"/>
    <property type="project" value="EnsemblFungi"/>
</dbReference>
<gene>
    <name evidence="15" type="ORF">SOCG_03830</name>
</gene>
<dbReference type="InterPro" id="IPR014001">
    <property type="entry name" value="Helicase_ATP-bd"/>
</dbReference>
<dbReference type="HOGENOM" id="CLU_003041_0_2_1"/>
<dbReference type="Proteomes" id="UP000016088">
    <property type="component" value="Unassembled WGS sequence"/>
</dbReference>
<dbReference type="SMART" id="SM00487">
    <property type="entry name" value="DEXDc"/>
    <property type="match status" value="1"/>
</dbReference>
<evidence type="ECO:0000313" key="15">
    <source>
        <dbReference type="EMBL" id="EPX71894.1"/>
    </source>
</evidence>
<dbReference type="GeneID" id="25032798"/>
<dbReference type="CDD" id="cd18787">
    <property type="entry name" value="SF2_C_DEAD"/>
    <property type="match status" value="1"/>
</dbReference>
<feature type="compositionally biased region" description="Basic and acidic residues" evidence="11">
    <location>
        <begin position="109"/>
        <end position="137"/>
    </location>
</feature>
<sequence length="1009" mass="113334">MSRDTRSRSPPRRPSHRDRHNYKSSKYYDRYDDRRNSSYSHQSRPDYYRSHSSRRNHREDSWKHDRYKYDDVDERKHDILSPNRSSLSSRYNAPLISEDSSRGRSSGIAHERNFEENKEQTRPVRRSRFDQPAKIERPPPPPSASLNEGSKGDVDAGIRLHNTEEIRNPKDKHETTPTNPPLDPKIQARLEKVRAWKESKAAQSASKADASTDIKPTKNLIHDDKNAMPSGGISGFELGRFNDNNKEVKRMNRVHMDDEDAPRRLNLQDYEDFWDKEDREGVQDNSNANAMDEDGVDPLDAYMESLVGTVDTVRPGLLNTEVIDSHANEEDRITQSETLEEEENLLALAAKRSKKKDVISVDHSKMNYEDFRKDFYVEPEELKHLTPREVDELRASLEGIKVRGVDCPKPVTSWSQCGLSAQTMEVIRNLGYGNPTSIQCQAIPAISSGRDVIGVAKTGSGKTIAFLLPMFRHIRDQRPLRNGEGPIAILMTPTRELAVQIHRECKPFAKALNLRAVCAYGGAPIKDQIAELKRGAEIVVCTPGRMIDVLSANQGRVSNLHRCTYLVLDEADRMFDLGFEPQVMRIINNVRPSRQTVLFSATFPRAMEALARKVLKKPIEITVGGRSVVASEVEQIVEIRSEGSKFMRLLELLGELYNTKADVRTLVFVDRQEAADALFSDLMKRGYSSCSIHGGKDQNDRDSTISDYKAGVFDVLIATSVAARGLDVKSLQLVVNYDCPNHMEDYVHRVGRTGRAGHTGVAVTFITPEQDKYAVDITKALTLSKQHVPDELRKLADQFLDKVKAGKEKAAGGGYGGKGLSRLDETRNAERKMQRKAYGEDYEEDEEQTEDIQTPSVNIPPEKSTGDFTLDRVRAAIGGITARALSGQSAQANKLSQPISIIKSDTDEFKAKVEINDYPQQARWAVTNNANIVHVTELTGTSITTRGNFYLPGKNPEPGEEKLYLWIEGPSELVVSQAVTELKRLLLEGVEHSLEGSSRAVPTGRYKVV</sequence>
<dbReference type="FunFam" id="3.40.50.300:FF:000079">
    <property type="entry name" value="probable ATP-dependent RNA helicase DDX17"/>
    <property type="match status" value="1"/>
</dbReference>
<comment type="subcellular location">
    <subcellularLocation>
        <location evidence="1">Nucleus</location>
    </subcellularLocation>
</comment>
<keyword evidence="3" id="KW-0547">Nucleotide-binding</keyword>
<dbReference type="PROSITE" id="PS51192">
    <property type="entry name" value="HELICASE_ATP_BIND_1"/>
    <property type="match status" value="1"/>
</dbReference>
<evidence type="ECO:0000259" key="12">
    <source>
        <dbReference type="PROSITE" id="PS51192"/>
    </source>
</evidence>
<name>S9RCQ3_SCHOY</name>
<dbReference type="Pfam" id="PF00270">
    <property type="entry name" value="DEAD"/>
    <property type="match status" value="1"/>
</dbReference>
<evidence type="ECO:0000256" key="6">
    <source>
        <dbReference type="ARBA" id="ARBA00022840"/>
    </source>
</evidence>
<accession>S9RCQ3</accession>
<dbReference type="CDD" id="cd17953">
    <property type="entry name" value="DEADc_DDX46"/>
    <property type="match status" value="1"/>
</dbReference>
<dbReference type="PANTHER" id="PTHR47958">
    <property type="entry name" value="ATP-DEPENDENT RNA HELICASE DBP3"/>
    <property type="match status" value="1"/>
</dbReference>
<feature type="compositionally biased region" description="Basic and acidic residues" evidence="11">
    <location>
        <begin position="821"/>
        <end position="832"/>
    </location>
</feature>
<dbReference type="Pfam" id="PF00271">
    <property type="entry name" value="Helicase_C"/>
    <property type="match status" value="1"/>
</dbReference>
<dbReference type="RefSeq" id="XP_013019194.1">
    <property type="nucleotide sequence ID" value="XM_013163740.1"/>
</dbReference>
<feature type="compositionally biased region" description="Basic residues" evidence="11">
    <location>
        <begin position="9"/>
        <end position="23"/>
    </location>
</feature>
<feature type="short sequence motif" description="Q motif" evidence="10">
    <location>
        <begin position="412"/>
        <end position="440"/>
    </location>
</feature>
<dbReference type="Pfam" id="PF23469">
    <property type="entry name" value="KH_12"/>
    <property type="match status" value="1"/>
</dbReference>
<feature type="compositionally biased region" description="Basic and acidic residues" evidence="11">
    <location>
        <begin position="150"/>
        <end position="175"/>
    </location>
</feature>
<evidence type="ECO:0000256" key="8">
    <source>
        <dbReference type="ARBA" id="ARBA00023242"/>
    </source>
</evidence>
<dbReference type="InterPro" id="IPR011545">
    <property type="entry name" value="DEAD/DEAH_box_helicase_dom"/>
</dbReference>
<evidence type="ECO:0000256" key="2">
    <source>
        <dbReference type="ARBA" id="ARBA00012552"/>
    </source>
</evidence>
<organism evidence="15 16">
    <name type="scientific">Schizosaccharomyces octosporus (strain yFS286)</name>
    <name type="common">Fission yeast</name>
    <name type="synonym">Octosporomyces octosporus</name>
    <dbReference type="NCBI Taxonomy" id="483514"/>
    <lineage>
        <taxon>Eukaryota</taxon>
        <taxon>Fungi</taxon>
        <taxon>Dikarya</taxon>
        <taxon>Ascomycota</taxon>
        <taxon>Taphrinomycotina</taxon>
        <taxon>Schizosaccharomycetes</taxon>
        <taxon>Schizosaccharomycetales</taxon>
        <taxon>Schizosaccharomycetaceae</taxon>
        <taxon>Schizosaccharomyces</taxon>
    </lineage>
</organism>
<dbReference type="GO" id="GO:0003724">
    <property type="term" value="F:RNA helicase activity"/>
    <property type="evidence" value="ECO:0007669"/>
    <property type="project" value="UniProtKB-EC"/>
</dbReference>
<dbReference type="PROSITE" id="PS51194">
    <property type="entry name" value="HELICASE_CTER"/>
    <property type="match status" value="1"/>
</dbReference>
<evidence type="ECO:0000256" key="9">
    <source>
        <dbReference type="ARBA" id="ARBA00038511"/>
    </source>
</evidence>
<dbReference type="GO" id="GO:1903241">
    <property type="term" value="P:U2-type prespliceosome assembly"/>
    <property type="evidence" value="ECO:0007669"/>
    <property type="project" value="EnsemblFungi"/>
</dbReference>
<feature type="region of interest" description="Disordered" evidence="11">
    <location>
        <begin position="808"/>
        <end position="865"/>
    </location>
</feature>
<feature type="compositionally biased region" description="Polar residues" evidence="11">
    <location>
        <begin position="82"/>
        <end position="91"/>
    </location>
</feature>
<evidence type="ECO:0000259" key="13">
    <source>
        <dbReference type="PROSITE" id="PS51194"/>
    </source>
</evidence>